<dbReference type="Proteomes" id="UP000033393">
    <property type="component" value="Unassembled WGS sequence"/>
</dbReference>
<proteinExistence type="predicted"/>
<gene>
    <name evidence="2" type="ORF">UK23_36370</name>
</gene>
<feature type="signal peptide" evidence="1">
    <location>
        <begin position="1"/>
        <end position="33"/>
    </location>
</feature>
<dbReference type="AlphaFoldDB" id="A0A0F0GKY4"/>
<dbReference type="EMBL" id="JYJG01000339">
    <property type="protein sequence ID" value="KJK42632.1"/>
    <property type="molecule type" value="Genomic_DNA"/>
</dbReference>
<reference evidence="2 3" key="1">
    <citation type="submission" date="2015-02" db="EMBL/GenBank/DDBJ databases">
        <authorList>
            <person name="Ju K.-S."/>
            <person name="Doroghazi J.R."/>
            <person name="Metcalf W."/>
        </authorList>
    </citation>
    <scope>NUCLEOTIDE SEQUENCE [LARGE SCALE GENOMIC DNA]</scope>
    <source>
        <strain evidence="2 3">NRRL B-16140</strain>
    </source>
</reference>
<evidence type="ECO:0000256" key="1">
    <source>
        <dbReference type="SAM" id="SignalP"/>
    </source>
</evidence>
<comment type="caution">
    <text evidence="2">The sequence shown here is derived from an EMBL/GenBank/DDBJ whole genome shotgun (WGS) entry which is preliminary data.</text>
</comment>
<dbReference type="PATRIC" id="fig|68170.10.peg.9426"/>
<feature type="chain" id="PRO_5039033346" evidence="1">
    <location>
        <begin position="34"/>
        <end position="105"/>
    </location>
</feature>
<accession>A0A0F0GKY4</accession>
<sequence>MRTKFGRTVRTMGVALVLASGAGVVLGTAPASATEYKFLSIVLRYHGDKFPSRTDAINETRPEADRQCVAAYGFRARGVEPGSLFGVRNSQGTNDWKQTWYCYPN</sequence>
<organism evidence="2 3">
    <name type="scientific">Lentzea aerocolonigenes</name>
    <name type="common">Lechevalieria aerocolonigenes</name>
    <name type="synonym">Saccharothrix aerocolonigenes</name>
    <dbReference type="NCBI Taxonomy" id="68170"/>
    <lineage>
        <taxon>Bacteria</taxon>
        <taxon>Bacillati</taxon>
        <taxon>Actinomycetota</taxon>
        <taxon>Actinomycetes</taxon>
        <taxon>Pseudonocardiales</taxon>
        <taxon>Pseudonocardiaceae</taxon>
        <taxon>Lentzea</taxon>
    </lineage>
</organism>
<dbReference type="OrthoDB" id="3693351at2"/>
<evidence type="ECO:0000313" key="2">
    <source>
        <dbReference type="EMBL" id="KJK42632.1"/>
    </source>
</evidence>
<protein>
    <submittedName>
        <fullName evidence="2">Uncharacterized protein</fullName>
    </submittedName>
</protein>
<keyword evidence="3" id="KW-1185">Reference proteome</keyword>
<evidence type="ECO:0000313" key="3">
    <source>
        <dbReference type="Proteomes" id="UP000033393"/>
    </source>
</evidence>
<dbReference type="RefSeq" id="WP_045316298.1">
    <property type="nucleotide sequence ID" value="NZ_JYJG01000339.1"/>
</dbReference>
<name>A0A0F0GKY4_LENAE</name>
<keyword evidence="1" id="KW-0732">Signal</keyword>